<dbReference type="PANTHER" id="PTHR23535:SF2">
    <property type="entry name" value="SUGAR EFFLUX TRANSPORTER A-RELATED"/>
    <property type="match status" value="1"/>
</dbReference>
<gene>
    <name evidence="6" type="ORF">JKJ07_34085</name>
</gene>
<reference evidence="6 7" key="1">
    <citation type="submission" date="2021-01" db="EMBL/GenBank/DDBJ databases">
        <title>Actinoplanes sp. nov. LDG1-01 isolated from lichen.</title>
        <authorList>
            <person name="Saeng-In P."/>
            <person name="Phongsopitanun W."/>
            <person name="Kanchanasin P."/>
            <person name="Yuki M."/>
            <person name="Kudo T."/>
            <person name="Ohkuma M."/>
            <person name="Tanasupawat S."/>
        </authorList>
    </citation>
    <scope>NUCLEOTIDE SEQUENCE [LARGE SCALE GENOMIC DNA]</scope>
    <source>
        <strain evidence="6 7">LDG1-01</strain>
    </source>
</reference>
<keyword evidence="2" id="KW-0813">Transport</keyword>
<feature type="transmembrane region" description="Helical" evidence="5">
    <location>
        <begin position="201"/>
        <end position="227"/>
    </location>
</feature>
<dbReference type="InterPro" id="IPR036259">
    <property type="entry name" value="MFS_trans_sf"/>
</dbReference>
<comment type="caution">
    <text evidence="6">The sequence shown here is derived from an EMBL/GenBank/DDBJ whole genome shotgun (WGS) entry which is preliminary data.</text>
</comment>
<dbReference type="SUPFAM" id="SSF103473">
    <property type="entry name" value="MFS general substrate transporter"/>
    <property type="match status" value="1"/>
</dbReference>
<protein>
    <submittedName>
        <fullName evidence="6">MFS transporter</fullName>
    </submittedName>
</protein>
<feature type="transmembrane region" description="Helical" evidence="5">
    <location>
        <begin position="291"/>
        <end position="313"/>
    </location>
</feature>
<keyword evidence="5" id="KW-0472">Membrane</keyword>
<keyword evidence="5" id="KW-1133">Transmembrane helix</keyword>
<dbReference type="InterPro" id="IPR011701">
    <property type="entry name" value="MFS"/>
</dbReference>
<evidence type="ECO:0000256" key="2">
    <source>
        <dbReference type="ARBA" id="ARBA00022448"/>
    </source>
</evidence>
<evidence type="ECO:0000256" key="5">
    <source>
        <dbReference type="SAM" id="Phobius"/>
    </source>
</evidence>
<dbReference type="Proteomes" id="UP000598996">
    <property type="component" value="Unassembled WGS sequence"/>
</dbReference>
<evidence type="ECO:0000256" key="1">
    <source>
        <dbReference type="ARBA" id="ARBA00004651"/>
    </source>
</evidence>
<keyword evidence="4" id="KW-0762">Sugar transport</keyword>
<evidence type="ECO:0000313" key="7">
    <source>
        <dbReference type="Proteomes" id="UP000598996"/>
    </source>
</evidence>
<keyword evidence="3" id="KW-1003">Cell membrane</keyword>
<dbReference type="Gene3D" id="1.20.1250.20">
    <property type="entry name" value="MFS general substrate transporter like domains"/>
    <property type="match status" value="2"/>
</dbReference>
<sequence>MDHSGSKRWLVPSAALLWGLQFALLNPALAILLVDVFHAGAAQVGLVLAIYNASGFLASLALPAYADRRRDYLGPMLACAVLTLALAGALALTTSLPVAVCALVAFGGPAGVGSSLLFAQLKHSGAAPGDVVRTRAVVSFAWVAGPPLATLVIAAYGARAVLAVLAAVAVLTTFTTAAIGRRPHQADEPGESPRPAGAGRIATILVVFTALQATNSAVVAIMTLFVTDRMHLGVTWAGITLGVAAALEIPALLAIGRLSRRFSSSWLIASGCLAGIAYYTAMAYATGPAMLIGLQLLNAWFFAAVAGIGLTLFQELIPPPGLASGLYVNTRRVGAIVSGPIISLGSSTSHGYGGVFLLCAVLTAAALATLAVQPLTVRSG</sequence>
<dbReference type="RefSeq" id="WP_202996063.1">
    <property type="nucleotide sequence ID" value="NZ_JAENHO010000011.1"/>
</dbReference>
<dbReference type="EMBL" id="JAENHO010000011">
    <property type="protein sequence ID" value="MBL7259357.1"/>
    <property type="molecule type" value="Genomic_DNA"/>
</dbReference>
<comment type="subcellular location">
    <subcellularLocation>
        <location evidence="1">Cell membrane</location>
        <topology evidence="1">Multi-pass membrane protein</topology>
    </subcellularLocation>
</comment>
<feature type="transmembrane region" description="Helical" evidence="5">
    <location>
        <begin position="96"/>
        <end position="119"/>
    </location>
</feature>
<keyword evidence="7" id="KW-1185">Reference proteome</keyword>
<dbReference type="PANTHER" id="PTHR23535">
    <property type="entry name" value="SUGAR EFFLUX TRANSPORTER A-RELATED"/>
    <property type="match status" value="1"/>
</dbReference>
<feature type="transmembrane region" description="Helical" evidence="5">
    <location>
        <begin position="131"/>
        <end position="154"/>
    </location>
</feature>
<evidence type="ECO:0000256" key="4">
    <source>
        <dbReference type="ARBA" id="ARBA00022597"/>
    </source>
</evidence>
<name>A0ABS1VXZ0_9ACTN</name>
<feature type="transmembrane region" description="Helical" evidence="5">
    <location>
        <begin position="266"/>
        <end position="285"/>
    </location>
</feature>
<feature type="transmembrane region" description="Helical" evidence="5">
    <location>
        <begin position="160"/>
        <end position="180"/>
    </location>
</feature>
<feature type="transmembrane region" description="Helical" evidence="5">
    <location>
        <begin position="72"/>
        <end position="90"/>
    </location>
</feature>
<accession>A0ABS1VXZ0</accession>
<keyword evidence="5" id="KW-0812">Transmembrane</keyword>
<feature type="transmembrane region" description="Helical" evidence="5">
    <location>
        <begin position="351"/>
        <end position="372"/>
    </location>
</feature>
<feature type="transmembrane region" description="Helical" evidence="5">
    <location>
        <begin position="40"/>
        <end position="65"/>
    </location>
</feature>
<dbReference type="Pfam" id="PF07690">
    <property type="entry name" value="MFS_1"/>
    <property type="match status" value="1"/>
</dbReference>
<proteinExistence type="predicted"/>
<evidence type="ECO:0000256" key="3">
    <source>
        <dbReference type="ARBA" id="ARBA00022475"/>
    </source>
</evidence>
<evidence type="ECO:0000313" key="6">
    <source>
        <dbReference type="EMBL" id="MBL7259357.1"/>
    </source>
</evidence>
<feature type="transmembrane region" description="Helical" evidence="5">
    <location>
        <begin position="233"/>
        <end position="254"/>
    </location>
</feature>
<organism evidence="6 7">
    <name type="scientific">Paractinoplanes lichenicola</name>
    <dbReference type="NCBI Taxonomy" id="2802976"/>
    <lineage>
        <taxon>Bacteria</taxon>
        <taxon>Bacillati</taxon>
        <taxon>Actinomycetota</taxon>
        <taxon>Actinomycetes</taxon>
        <taxon>Micromonosporales</taxon>
        <taxon>Micromonosporaceae</taxon>
        <taxon>Paractinoplanes</taxon>
    </lineage>
</organism>